<dbReference type="Proteomes" id="UP000192775">
    <property type="component" value="Chromosome"/>
</dbReference>
<dbReference type="AlphaFoldDB" id="A0A1X9LLC8"/>
<name>A0A1X9LLC8_9MICO</name>
<reference evidence="1 2" key="1">
    <citation type="submission" date="2017-04" db="EMBL/GenBank/DDBJ databases">
        <authorList>
            <person name="Afonso C.L."/>
            <person name="Miller P.J."/>
            <person name="Scott M.A."/>
            <person name="Spackman E."/>
            <person name="Goraichik I."/>
            <person name="Dimitrov K.M."/>
            <person name="Suarez D.L."/>
            <person name="Swayne D.E."/>
        </authorList>
    </citation>
    <scope>NUCLEOTIDE SEQUENCE [LARGE SCALE GENOMIC DNA]</scope>
    <source>
        <strain evidence="2">XA(T)</strain>
    </source>
</reference>
<dbReference type="STRING" id="1619308.B5808_07680"/>
<proteinExistence type="predicted"/>
<dbReference type="EMBL" id="CP020715">
    <property type="protein sequence ID" value="ARJ05098.1"/>
    <property type="molecule type" value="Genomic_DNA"/>
</dbReference>
<sequence length="101" mass="10044">MERSSEVIEVSEPRGTATLSVVGLSLALVAPVLGLVVSIVALVRAKTRGSADAVAPAGVVVSAGAIVFAVACLWALSSMGLIGFSFSMCVQGVDGCPVLPS</sequence>
<keyword evidence="2" id="KW-1185">Reference proteome</keyword>
<organism evidence="1 2">
    <name type="scientific">Cnuibacter physcomitrellae</name>
    <dbReference type="NCBI Taxonomy" id="1619308"/>
    <lineage>
        <taxon>Bacteria</taxon>
        <taxon>Bacillati</taxon>
        <taxon>Actinomycetota</taxon>
        <taxon>Actinomycetes</taxon>
        <taxon>Micrococcales</taxon>
        <taxon>Microbacteriaceae</taxon>
        <taxon>Cnuibacter</taxon>
    </lineage>
</organism>
<protein>
    <submittedName>
        <fullName evidence="1">Uncharacterized protein</fullName>
    </submittedName>
</protein>
<gene>
    <name evidence="1" type="ORF">B5808_07680</name>
</gene>
<dbReference type="RefSeq" id="WP_085019236.1">
    <property type="nucleotide sequence ID" value="NZ_BMHD01000001.1"/>
</dbReference>
<dbReference type="KEGG" id="cphy:B5808_07680"/>
<evidence type="ECO:0000313" key="1">
    <source>
        <dbReference type="EMBL" id="ARJ05098.1"/>
    </source>
</evidence>
<accession>A0A1X9LLC8</accession>
<evidence type="ECO:0000313" key="2">
    <source>
        <dbReference type="Proteomes" id="UP000192775"/>
    </source>
</evidence>